<proteinExistence type="predicted"/>
<evidence type="ECO:0000313" key="2">
    <source>
        <dbReference type="Proteomes" id="UP000308600"/>
    </source>
</evidence>
<evidence type="ECO:0000313" key="1">
    <source>
        <dbReference type="EMBL" id="TFK64052.1"/>
    </source>
</evidence>
<gene>
    <name evidence="1" type="ORF">BDN72DRAFT_287920</name>
</gene>
<protein>
    <submittedName>
        <fullName evidence="1">Zn-dependent exopeptidase</fullName>
    </submittedName>
</protein>
<accession>A0ACD3AE80</accession>
<sequence>MRAEAATALSLLVTPFQEFLLDQSSCLKQGFYGNYRDGASMKSVFISDQSCYRSTVMLLDFGVMAPSPEAGKQLVWIEEKAVDPSLNPSPFNSTLFDFIGRLGQPSSTSDLQWNQEVVFTTSHEAPPQLLFQSFTAALLAVDHTTARTIDQRLPRFWKSTILPQEPVQYMPVPGAAVDRVGKILTGLTKNEEIAFIVNNISSYQMRNDIRFLTGEDSRSGILSRHSFSDGARTAAKWLKTRFETTGATCELQDFLEGFAPNVVCRYNPVKESDSLVLISAHYDSRGSFGSTRAPGGNDDGSGTTALLSIARTIGRLGVKFHHNVELVAFAGEEQGLLGSRAYSAKLREQNADIILMIQADMLAYHKPGEPPQLGLPESIGTPEVSDLVGNISTIYTPELKIGTTRACCSDHQSFHQQGFPATQVFERADWIADPMYHNSGDLSDREGYDFDQLKAIAQVQFATLLHAAGYELSR</sequence>
<reference evidence="1 2" key="1">
    <citation type="journal article" date="2019" name="Nat. Ecol. Evol.">
        <title>Megaphylogeny resolves global patterns of mushroom evolution.</title>
        <authorList>
            <person name="Varga T."/>
            <person name="Krizsan K."/>
            <person name="Foldi C."/>
            <person name="Dima B."/>
            <person name="Sanchez-Garcia M."/>
            <person name="Sanchez-Ramirez S."/>
            <person name="Szollosi G.J."/>
            <person name="Szarkandi J.G."/>
            <person name="Papp V."/>
            <person name="Albert L."/>
            <person name="Andreopoulos W."/>
            <person name="Angelini C."/>
            <person name="Antonin V."/>
            <person name="Barry K.W."/>
            <person name="Bougher N.L."/>
            <person name="Buchanan P."/>
            <person name="Buyck B."/>
            <person name="Bense V."/>
            <person name="Catcheside P."/>
            <person name="Chovatia M."/>
            <person name="Cooper J."/>
            <person name="Damon W."/>
            <person name="Desjardin D."/>
            <person name="Finy P."/>
            <person name="Geml J."/>
            <person name="Haridas S."/>
            <person name="Hughes K."/>
            <person name="Justo A."/>
            <person name="Karasinski D."/>
            <person name="Kautmanova I."/>
            <person name="Kiss B."/>
            <person name="Kocsube S."/>
            <person name="Kotiranta H."/>
            <person name="LaButti K.M."/>
            <person name="Lechner B.E."/>
            <person name="Liimatainen K."/>
            <person name="Lipzen A."/>
            <person name="Lukacs Z."/>
            <person name="Mihaltcheva S."/>
            <person name="Morgado L.N."/>
            <person name="Niskanen T."/>
            <person name="Noordeloos M.E."/>
            <person name="Ohm R.A."/>
            <person name="Ortiz-Santana B."/>
            <person name="Ovrebo C."/>
            <person name="Racz N."/>
            <person name="Riley R."/>
            <person name="Savchenko A."/>
            <person name="Shiryaev A."/>
            <person name="Soop K."/>
            <person name="Spirin V."/>
            <person name="Szebenyi C."/>
            <person name="Tomsovsky M."/>
            <person name="Tulloss R.E."/>
            <person name="Uehling J."/>
            <person name="Grigoriev I.V."/>
            <person name="Vagvolgyi C."/>
            <person name="Papp T."/>
            <person name="Martin F.M."/>
            <person name="Miettinen O."/>
            <person name="Hibbett D.S."/>
            <person name="Nagy L.G."/>
        </authorList>
    </citation>
    <scope>NUCLEOTIDE SEQUENCE [LARGE SCALE GENOMIC DNA]</scope>
    <source>
        <strain evidence="1 2">NL-1719</strain>
    </source>
</reference>
<organism evidence="1 2">
    <name type="scientific">Pluteus cervinus</name>
    <dbReference type="NCBI Taxonomy" id="181527"/>
    <lineage>
        <taxon>Eukaryota</taxon>
        <taxon>Fungi</taxon>
        <taxon>Dikarya</taxon>
        <taxon>Basidiomycota</taxon>
        <taxon>Agaricomycotina</taxon>
        <taxon>Agaricomycetes</taxon>
        <taxon>Agaricomycetidae</taxon>
        <taxon>Agaricales</taxon>
        <taxon>Pluteineae</taxon>
        <taxon>Pluteaceae</taxon>
        <taxon>Pluteus</taxon>
    </lineage>
</organism>
<dbReference type="Proteomes" id="UP000308600">
    <property type="component" value="Unassembled WGS sequence"/>
</dbReference>
<dbReference type="EMBL" id="ML208491">
    <property type="protein sequence ID" value="TFK64052.1"/>
    <property type="molecule type" value="Genomic_DNA"/>
</dbReference>
<name>A0ACD3AE80_9AGAR</name>
<keyword evidence="2" id="KW-1185">Reference proteome</keyword>